<keyword evidence="12" id="KW-1133">Transmembrane helix</keyword>
<evidence type="ECO:0000313" key="19">
    <source>
        <dbReference type="EMBL" id="SFE35207.1"/>
    </source>
</evidence>
<evidence type="ECO:0000256" key="1">
    <source>
        <dbReference type="ARBA" id="ARBA00000085"/>
    </source>
</evidence>
<evidence type="ECO:0000256" key="10">
    <source>
        <dbReference type="ARBA" id="ARBA00022777"/>
    </source>
</evidence>
<dbReference type="GO" id="GO:0005886">
    <property type="term" value="C:plasma membrane"/>
    <property type="evidence" value="ECO:0007669"/>
    <property type="project" value="UniProtKB-SubCell"/>
</dbReference>
<dbReference type="InterPro" id="IPR003594">
    <property type="entry name" value="HATPase_dom"/>
</dbReference>
<dbReference type="FunFam" id="1.10.287.130:FF:000049">
    <property type="entry name" value="C4-dicarboxylate transport sensor protein DctB"/>
    <property type="match status" value="1"/>
</dbReference>
<dbReference type="PANTHER" id="PTHR43065">
    <property type="entry name" value="SENSOR HISTIDINE KINASE"/>
    <property type="match status" value="1"/>
</dbReference>
<organism evidence="19 20">
    <name type="scientific">Sulfitobacter brevis</name>
    <dbReference type="NCBI Taxonomy" id="74348"/>
    <lineage>
        <taxon>Bacteria</taxon>
        <taxon>Pseudomonadati</taxon>
        <taxon>Pseudomonadota</taxon>
        <taxon>Alphaproteobacteria</taxon>
        <taxon>Rhodobacterales</taxon>
        <taxon>Roseobacteraceae</taxon>
        <taxon>Sulfitobacter</taxon>
    </lineage>
</organism>
<dbReference type="Proteomes" id="UP000198977">
    <property type="component" value="Unassembled WGS sequence"/>
</dbReference>
<evidence type="ECO:0000256" key="7">
    <source>
        <dbReference type="ARBA" id="ARBA00022679"/>
    </source>
</evidence>
<dbReference type="Pfam" id="PF02518">
    <property type="entry name" value="HATPase_c"/>
    <property type="match status" value="1"/>
</dbReference>
<dbReference type="GO" id="GO:0005524">
    <property type="term" value="F:ATP binding"/>
    <property type="evidence" value="ECO:0007669"/>
    <property type="project" value="UniProtKB-KW"/>
</dbReference>
<dbReference type="Pfam" id="PF00512">
    <property type="entry name" value="HisKA"/>
    <property type="match status" value="1"/>
</dbReference>
<evidence type="ECO:0000256" key="2">
    <source>
        <dbReference type="ARBA" id="ARBA00004429"/>
    </source>
</evidence>
<sequence>MVLAFLGVVLVLAGAVWRYGYVQGLDQLAARGQADLALAGDRLVGQLQRYRDLAVVLADHPDVRAELEGSATNTEAVLLEVADKSAALDIAVLDRQGRVRAAAKGSLARELGQERFVQRALRGALGWGHGPGLPLTPRAFYQAAPVFDDAGKVMGAVLVVTDLNGIDYNWRGTNPAAFFTDAQGIVYISNRSELLFWQRPESGEGLSPPAAETPEFSITWPGGHEIWHLGWGPYLPQEALHMTRMLPVIGMRGEVLLDVAQARRLAWSQSAAVAALCLAFGSLLFLAAERRRALAEANMKLEGRVAARTVALRDTNAQLLREARDREKAQAALQQAQADLVQAGKLSALGQMSAGISHELNQPLMAIRSFAENAVQFMERDKPERAAENLARISDMARRMGRIIQNLRAFARQDSTTRERVDLGAALHSALELTQTHVREAGVEMEYAPADGPLWVRGGEVRLSQVFVNLITNAVDAMAASDIKVLRVDVDQSEVITVNFRDTGPGIEMPDKVFDPFYTTKSVGPTGGMGLGLSISYGIVQSFGGQIRGSNLKSGGAWFRVTLERAATQTEAA</sequence>
<dbReference type="PANTHER" id="PTHR43065:SF46">
    <property type="entry name" value="C4-DICARBOXYLATE TRANSPORT SENSOR PROTEIN DCTB"/>
    <property type="match status" value="1"/>
</dbReference>
<keyword evidence="13" id="KW-0902">Two-component regulatory system</keyword>
<dbReference type="Gene3D" id="1.10.287.130">
    <property type="match status" value="1"/>
</dbReference>
<dbReference type="AlphaFoldDB" id="A0A1I1ZUC0"/>
<evidence type="ECO:0000256" key="12">
    <source>
        <dbReference type="ARBA" id="ARBA00022989"/>
    </source>
</evidence>
<evidence type="ECO:0000256" key="11">
    <source>
        <dbReference type="ARBA" id="ARBA00022840"/>
    </source>
</evidence>
<dbReference type="Gene3D" id="3.30.565.10">
    <property type="entry name" value="Histidine kinase-like ATPase, C-terminal domain"/>
    <property type="match status" value="1"/>
</dbReference>
<dbReference type="PRINTS" id="PR00344">
    <property type="entry name" value="BCTRLSENSOR"/>
</dbReference>
<evidence type="ECO:0000256" key="4">
    <source>
        <dbReference type="ARBA" id="ARBA00022475"/>
    </source>
</evidence>
<dbReference type="InterPro" id="IPR017055">
    <property type="entry name" value="Sig_transdc_His_kinase_DctB"/>
</dbReference>
<reference evidence="20" key="1">
    <citation type="submission" date="2016-10" db="EMBL/GenBank/DDBJ databases">
        <authorList>
            <person name="Varghese N."/>
            <person name="Submissions S."/>
        </authorList>
    </citation>
    <scope>NUCLEOTIDE SEQUENCE [LARGE SCALE GENOMIC DNA]</scope>
    <source>
        <strain evidence="20">DSM 11443</strain>
    </source>
</reference>
<keyword evidence="17" id="KW-0175">Coiled coil</keyword>
<dbReference type="CDD" id="cd00082">
    <property type="entry name" value="HisKA"/>
    <property type="match status" value="1"/>
</dbReference>
<evidence type="ECO:0000256" key="16">
    <source>
        <dbReference type="ARBA" id="ARBA00073143"/>
    </source>
</evidence>
<keyword evidence="14" id="KW-0472">Membrane</keyword>
<dbReference type="Gene3D" id="3.30.450.20">
    <property type="entry name" value="PAS domain"/>
    <property type="match status" value="1"/>
</dbReference>
<gene>
    <name evidence="19" type="ORF">SAMN04488523_106252</name>
</gene>
<keyword evidence="20" id="KW-1185">Reference proteome</keyword>
<feature type="coiled-coil region" evidence="17">
    <location>
        <begin position="319"/>
        <end position="346"/>
    </location>
</feature>
<evidence type="ECO:0000256" key="5">
    <source>
        <dbReference type="ARBA" id="ARBA00022519"/>
    </source>
</evidence>
<name>A0A1I1ZUC0_9RHOB</name>
<evidence type="ECO:0000256" key="8">
    <source>
        <dbReference type="ARBA" id="ARBA00022692"/>
    </source>
</evidence>
<evidence type="ECO:0000256" key="9">
    <source>
        <dbReference type="ARBA" id="ARBA00022741"/>
    </source>
</evidence>
<proteinExistence type="predicted"/>
<evidence type="ECO:0000256" key="14">
    <source>
        <dbReference type="ARBA" id="ARBA00023136"/>
    </source>
</evidence>
<dbReference type="EC" id="2.7.13.3" evidence="3"/>
<keyword evidence="5" id="KW-0997">Cell inner membrane</keyword>
<dbReference type="PIRSF" id="PIRSF036431">
    <property type="entry name" value="STHK_DctB"/>
    <property type="match status" value="1"/>
</dbReference>
<keyword evidence="7" id="KW-0808">Transferase</keyword>
<dbReference type="InterPro" id="IPR029151">
    <property type="entry name" value="Sensor-like_sf"/>
</dbReference>
<dbReference type="SMART" id="SM00387">
    <property type="entry name" value="HATPase_c"/>
    <property type="match status" value="1"/>
</dbReference>
<dbReference type="SUPFAM" id="SSF47384">
    <property type="entry name" value="Homodimeric domain of signal transducing histidine kinase"/>
    <property type="match status" value="1"/>
</dbReference>
<evidence type="ECO:0000256" key="17">
    <source>
        <dbReference type="SAM" id="Coils"/>
    </source>
</evidence>
<evidence type="ECO:0000256" key="3">
    <source>
        <dbReference type="ARBA" id="ARBA00012438"/>
    </source>
</evidence>
<accession>A0A1I1ZUC0</accession>
<feature type="domain" description="Histidine kinase" evidence="18">
    <location>
        <begin position="355"/>
        <end position="567"/>
    </location>
</feature>
<dbReference type="InterPro" id="IPR036890">
    <property type="entry name" value="HATPase_C_sf"/>
</dbReference>
<keyword evidence="8" id="KW-0812">Transmembrane</keyword>
<keyword evidence="9" id="KW-0547">Nucleotide-binding</keyword>
<keyword evidence="11" id="KW-0067">ATP-binding</keyword>
<dbReference type="InterPro" id="IPR003661">
    <property type="entry name" value="HisK_dim/P_dom"/>
</dbReference>
<evidence type="ECO:0000256" key="15">
    <source>
        <dbReference type="ARBA" id="ARBA00059004"/>
    </source>
</evidence>
<evidence type="ECO:0000259" key="18">
    <source>
        <dbReference type="PROSITE" id="PS50109"/>
    </source>
</evidence>
<dbReference type="STRING" id="74348.SAMN04488523_106252"/>
<protein>
    <recommendedName>
        <fullName evidence="16">C4-dicarboxylate transport sensor protein DctB</fullName>
        <ecNumber evidence="3">2.7.13.3</ecNumber>
    </recommendedName>
</protein>
<dbReference type="SUPFAM" id="SSF55874">
    <property type="entry name" value="ATPase domain of HSP90 chaperone/DNA topoisomerase II/histidine kinase"/>
    <property type="match status" value="1"/>
</dbReference>
<dbReference type="SUPFAM" id="SSF103190">
    <property type="entry name" value="Sensory domain-like"/>
    <property type="match status" value="1"/>
</dbReference>
<dbReference type="SMART" id="SM00388">
    <property type="entry name" value="HisKA"/>
    <property type="match status" value="1"/>
</dbReference>
<comment type="function">
    <text evidence="15">Member of the two-component regulatory system DctB/DctD involved in the transport of C4-dicarboxylates. DctB functions as a membrane-associated protein kinase that phosphorylates DctD in response to environmental signals.</text>
</comment>
<keyword evidence="4" id="KW-1003">Cell membrane</keyword>
<dbReference type="PROSITE" id="PS50109">
    <property type="entry name" value="HIS_KIN"/>
    <property type="match status" value="1"/>
</dbReference>
<evidence type="ECO:0000256" key="13">
    <source>
        <dbReference type="ARBA" id="ARBA00023012"/>
    </source>
</evidence>
<evidence type="ECO:0000256" key="6">
    <source>
        <dbReference type="ARBA" id="ARBA00022553"/>
    </source>
</evidence>
<evidence type="ECO:0000313" key="20">
    <source>
        <dbReference type="Proteomes" id="UP000198977"/>
    </source>
</evidence>
<dbReference type="InterPro" id="IPR004358">
    <property type="entry name" value="Sig_transdc_His_kin-like_C"/>
</dbReference>
<dbReference type="InterPro" id="IPR005467">
    <property type="entry name" value="His_kinase_dom"/>
</dbReference>
<comment type="catalytic activity">
    <reaction evidence="1">
        <text>ATP + protein L-histidine = ADP + protein N-phospho-L-histidine.</text>
        <dbReference type="EC" id="2.7.13.3"/>
    </reaction>
</comment>
<dbReference type="GO" id="GO:0000155">
    <property type="term" value="F:phosphorelay sensor kinase activity"/>
    <property type="evidence" value="ECO:0007669"/>
    <property type="project" value="InterPro"/>
</dbReference>
<dbReference type="InterPro" id="IPR036097">
    <property type="entry name" value="HisK_dim/P_sf"/>
</dbReference>
<keyword evidence="10 19" id="KW-0418">Kinase</keyword>
<comment type="subcellular location">
    <subcellularLocation>
        <location evidence="2">Cell inner membrane</location>
        <topology evidence="2">Multi-pass membrane protein</topology>
    </subcellularLocation>
</comment>
<keyword evidence="6" id="KW-0597">Phosphoprotein</keyword>
<dbReference type="EMBL" id="FOMW01000006">
    <property type="protein sequence ID" value="SFE35207.1"/>
    <property type="molecule type" value="Genomic_DNA"/>
</dbReference>